<proteinExistence type="inferred from homology"/>
<name>A0ABV7JBJ6_9GAMM</name>
<dbReference type="InterPro" id="IPR050226">
    <property type="entry name" value="NagZ_Beta-hexosaminidase"/>
</dbReference>
<dbReference type="EMBL" id="JBHRTS010000004">
    <property type="protein sequence ID" value="MFC3194215.1"/>
    <property type="molecule type" value="Genomic_DNA"/>
</dbReference>
<evidence type="ECO:0000256" key="5">
    <source>
        <dbReference type="ARBA" id="ARBA00023295"/>
    </source>
</evidence>
<keyword evidence="5 7" id="KW-0326">Glycosidase</keyword>
<gene>
    <name evidence="7" type="primary">nagZ</name>
    <name evidence="7" type="ORF">ACFODZ_08175</name>
</gene>
<keyword evidence="8" id="KW-1185">Reference proteome</keyword>
<dbReference type="InterPro" id="IPR001764">
    <property type="entry name" value="Glyco_hydro_3_N"/>
</dbReference>
<dbReference type="PANTHER" id="PTHR30480">
    <property type="entry name" value="BETA-HEXOSAMINIDASE-RELATED"/>
    <property type="match status" value="1"/>
</dbReference>
<sequence length="344" mass="38816">MTYIMTGIEGYELTEQDLDNLKHPLTRGVIFFKRNFKDYHQLVRLIRHIRALKGTDFLLAVDQEGGRVIRFGLPFTQLPPLARLGEVYQRDQALGLTMTHLHAWLMASELLSIGIDLSFAPVLDIDNGSDVIGDRALGQTADQVSVLAEQYCQGMRSAGMCTTAKHYPGHGTVKADSHHELPKDDRSMSALEQLDLMPFVQNIRAGVIDAMMLSHVIYTQVCEQPTGYSLHWCQDILTNQHRFHGTTISDDLGMAAAECVGDIHQRYQACVDAKVDLTLLCEPQLCTELYSNNRLKNVPTEAGKLIKIMSLKGQSTLSHELPFWEQYRWQQARKAWVTLMIETS</sequence>
<evidence type="ECO:0000313" key="8">
    <source>
        <dbReference type="Proteomes" id="UP001595533"/>
    </source>
</evidence>
<dbReference type="EC" id="3.2.1.52" evidence="3"/>
<evidence type="ECO:0000256" key="2">
    <source>
        <dbReference type="ARBA" id="ARBA00005336"/>
    </source>
</evidence>
<dbReference type="NCBIfam" id="NF003740">
    <property type="entry name" value="PRK05337.1"/>
    <property type="match status" value="1"/>
</dbReference>
<comment type="catalytic activity">
    <reaction evidence="1">
        <text>Hydrolysis of terminal non-reducing N-acetyl-D-hexosamine residues in N-acetyl-beta-D-hexosaminides.</text>
        <dbReference type="EC" id="3.2.1.52"/>
    </reaction>
</comment>
<dbReference type="RefSeq" id="WP_077413055.1">
    <property type="nucleotide sequence ID" value="NZ_JBHRTS010000004.1"/>
</dbReference>
<dbReference type="PANTHER" id="PTHR30480:SF13">
    <property type="entry name" value="BETA-HEXOSAMINIDASE"/>
    <property type="match status" value="1"/>
</dbReference>
<keyword evidence="4 7" id="KW-0378">Hydrolase</keyword>
<organism evidence="7 8">
    <name type="scientific">Marinicella sediminis</name>
    <dbReference type="NCBI Taxonomy" id="1792834"/>
    <lineage>
        <taxon>Bacteria</taxon>
        <taxon>Pseudomonadati</taxon>
        <taxon>Pseudomonadota</taxon>
        <taxon>Gammaproteobacteria</taxon>
        <taxon>Lysobacterales</taxon>
        <taxon>Marinicellaceae</taxon>
        <taxon>Marinicella</taxon>
    </lineage>
</organism>
<evidence type="ECO:0000256" key="1">
    <source>
        <dbReference type="ARBA" id="ARBA00001231"/>
    </source>
</evidence>
<evidence type="ECO:0000256" key="3">
    <source>
        <dbReference type="ARBA" id="ARBA00012663"/>
    </source>
</evidence>
<dbReference type="Gene3D" id="3.20.20.300">
    <property type="entry name" value="Glycoside hydrolase, family 3, N-terminal domain"/>
    <property type="match status" value="1"/>
</dbReference>
<evidence type="ECO:0000256" key="4">
    <source>
        <dbReference type="ARBA" id="ARBA00022801"/>
    </source>
</evidence>
<dbReference type="GO" id="GO:0004563">
    <property type="term" value="F:beta-N-acetylhexosaminidase activity"/>
    <property type="evidence" value="ECO:0007669"/>
    <property type="project" value="UniProtKB-EC"/>
</dbReference>
<dbReference type="SUPFAM" id="SSF51445">
    <property type="entry name" value="(Trans)glycosidases"/>
    <property type="match status" value="1"/>
</dbReference>
<evidence type="ECO:0000313" key="7">
    <source>
        <dbReference type="EMBL" id="MFC3194215.1"/>
    </source>
</evidence>
<evidence type="ECO:0000259" key="6">
    <source>
        <dbReference type="Pfam" id="PF00933"/>
    </source>
</evidence>
<protein>
    <recommendedName>
        <fullName evidence="3">beta-N-acetylhexosaminidase</fullName>
        <ecNumber evidence="3">3.2.1.52</ecNumber>
    </recommendedName>
</protein>
<reference evidence="8" key="1">
    <citation type="journal article" date="2019" name="Int. J. Syst. Evol. Microbiol.">
        <title>The Global Catalogue of Microorganisms (GCM) 10K type strain sequencing project: providing services to taxonomists for standard genome sequencing and annotation.</title>
        <authorList>
            <consortium name="The Broad Institute Genomics Platform"/>
            <consortium name="The Broad Institute Genome Sequencing Center for Infectious Disease"/>
            <person name="Wu L."/>
            <person name="Ma J."/>
        </authorList>
    </citation>
    <scope>NUCLEOTIDE SEQUENCE [LARGE SCALE GENOMIC DNA]</scope>
    <source>
        <strain evidence="8">KCTC 42953</strain>
    </source>
</reference>
<feature type="domain" description="Glycoside hydrolase family 3 N-terminal" evidence="6">
    <location>
        <begin position="18"/>
        <end position="287"/>
    </location>
</feature>
<comment type="caution">
    <text evidence="7">The sequence shown here is derived from an EMBL/GenBank/DDBJ whole genome shotgun (WGS) entry which is preliminary data.</text>
</comment>
<dbReference type="InterPro" id="IPR036962">
    <property type="entry name" value="Glyco_hydro_3_N_sf"/>
</dbReference>
<dbReference type="InterPro" id="IPR017853">
    <property type="entry name" value="GH"/>
</dbReference>
<comment type="similarity">
    <text evidence="2">Belongs to the glycosyl hydrolase 3 family.</text>
</comment>
<accession>A0ABV7JBJ6</accession>
<dbReference type="Proteomes" id="UP001595533">
    <property type="component" value="Unassembled WGS sequence"/>
</dbReference>
<dbReference type="Pfam" id="PF00933">
    <property type="entry name" value="Glyco_hydro_3"/>
    <property type="match status" value="1"/>
</dbReference>